<dbReference type="InterPro" id="IPR027124">
    <property type="entry name" value="Swc5/CFDP1/2"/>
</dbReference>
<protein>
    <recommendedName>
        <fullName evidence="3">Endonuclease/exonuclease/phosphatase domain-containing protein</fullName>
    </recommendedName>
</protein>
<dbReference type="Gene3D" id="3.60.10.10">
    <property type="entry name" value="Endonuclease/exonuclease/phosphatase"/>
    <property type="match status" value="1"/>
</dbReference>
<name>A0A8S3VGQ5_MYTED</name>
<evidence type="ECO:0000313" key="1">
    <source>
        <dbReference type="EMBL" id="CAG2252724.1"/>
    </source>
</evidence>
<proteinExistence type="predicted"/>
<dbReference type="InterPro" id="IPR036691">
    <property type="entry name" value="Endo/exonu/phosph_ase_sf"/>
</dbReference>
<evidence type="ECO:0000313" key="2">
    <source>
        <dbReference type="Proteomes" id="UP000683360"/>
    </source>
</evidence>
<comment type="caution">
    <text evidence="1">The sequence shown here is derived from an EMBL/GenBank/DDBJ whole genome shotgun (WGS) entry which is preliminary data.</text>
</comment>
<dbReference type="SUPFAM" id="SSF56219">
    <property type="entry name" value="DNase I-like"/>
    <property type="match status" value="1"/>
</dbReference>
<accession>A0A8S3VGQ5</accession>
<dbReference type="Proteomes" id="UP000683360">
    <property type="component" value="Unassembled WGS sequence"/>
</dbReference>
<dbReference type="PANTHER" id="PTHR23227:SF67">
    <property type="entry name" value="CRANIOFACIAL DEVELOPMENT PROTEIN 2-LIKE"/>
    <property type="match status" value="1"/>
</dbReference>
<reference evidence="1" key="1">
    <citation type="submission" date="2021-03" db="EMBL/GenBank/DDBJ databases">
        <authorList>
            <person name="Bekaert M."/>
        </authorList>
    </citation>
    <scope>NUCLEOTIDE SEQUENCE</scope>
</reference>
<dbReference type="PANTHER" id="PTHR23227">
    <property type="entry name" value="BUCENTAUR RELATED"/>
    <property type="match status" value="1"/>
</dbReference>
<sequence length="367" mass="42010">MGDLNAKVGSDNTGYEQVMGRHGLGEMNENGELFANHCANHNLVIGGTVFPHKKCHLATWVSPDMNTENQIDHVCISKKFRRSLQDVRVKRGADAATDHHLIVANVKLKLKKHQNIESTGKRFNISIMQQREIISIEDHWQEIKNAFTTACETSVGLKNRKHQEWITPETLVKVEKRKNIKNILNNSKTRSAKQSASREYTIANKDVRNSARRDKRAFVDKLTAEAEEAARANNIKALYDNIKLLTGKYQKGSRPVKSKEGKTLNTHEEQMKRWVEHFKDVLNQDPPVRKADIPPSEELLAVDLVIVWTAVAVWNGWTTVPLFIMISLRYTYGGCKLVWLLQCGQYVLDMAELLYHDFHVIYSMMHK</sequence>
<evidence type="ECO:0008006" key="3">
    <source>
        <dbReference type="Google" id="ProtNLM"/>
    </source>
</evidence>
<dbReference type="EMBL" id="CAJPWZ010003130">
    <property type="protein sequence ID" value="CAG2252724.1"/>
    <property type="molecule type" value="Genomic_DNA"/>
</dbReference>
<gene>
    <name evidence="1" type="ORF">MEDL_64300</name>
</gene>
<dbReference type="AlphaFoldDB" id="A0A8S3VGQ5"/>
<organism evidence="1 2">
    <name type="scientific">Mytilus edulis</name>
    <name type="common">Blue mussel</name>
    <dbReference type="NCBI Taxonomy" id="6550"/>
    <lineage>
        <taxon>Eukaryota</taxon>
        <taxon>Metazoa</taxon>
        <taxon>Spiralia</taxon>
        <taxon>Lophotrochozoa</taxon>
        <taxon>Mollusca</taxon>
        <taxon>Bivalvia</taxon>
        <taxon>Autobranchia</taxon>
        <taxon>Pteriomorphia</taxon>
        <taxon>Mytilida</taxon>
        <taxon>Mytiloidea</taxon>
        <taxon>Mytilidae</taxon>
        <taxon>Mytilinae</taxon>
        <taxon>Mytilus</taxon>
    </lineage>
</organism>
<dbReference type="OrthoDB" id="6242193at2759"/>
<keyword evidence="2" id="KW-1185">Reference proteome</keyword>